<evidence type="ECO:0000256" key="3">
    <source>
        <dbReference type="ARBA" id="ARBA00006171"/>
    </source>
</evidence>
<dbReference type="OrthoDB" id="9800058at2"/>
<dbReference type="InterPro" id="IPR006439">
    <property type="entry name" value="HAD-SF_hydro_IA"/>
</dbReference>
<evidence type="ECO:0000256" key="1">
    <source>
        <dbReference type="ARBA" id="ARBA00000830"/>
    </source>
</evidence>
<proteinExistence type="inferred from homology"/>
<accession>A0A1C3RL28</accession>
<dbReference type="InterPro" id="IPR036412">
    <property type="entry name" value="HAD-like_sf"/>
</dbReference>
<evidence type="ECO:0000313" key="6">
    <source>
        <dbReference type="Proteomes" id="UP000231658"/>
    </source>
</evidence>
<dbReference type="CDD" id="cd07505">
    <property type="entry name" value="HAD_BPGM-like"/>
    <property type="match status" value="1"/>
</dbReference>
<dbReference type="Proteomes" id="UP000231658">
    <property type="component" value="Unassembled WGS sequence"/>
</dbReference>
<dbReference type="GO" id="GO:0005829">
    <property type="term" value="C:cytosol"/>
    <property type="evidence" value="ECO:0007669"/>
    <property type="project" value="TreeGrafter"/>
</dbReference>
<protein>
    <recommendedName>
        <fullName evidence="4">phosphoglycolate phosphatase</fullName>
        <ecNumber evidence="4">3.1.3.18</ecNumber>
    </recommendedName>
</protein>
<sequence>MAKRGLFLDLDGTLCDSVTGLKKAYLGFLDTFGVRGTDQEFQSLNGPPLLEVVKTLKHTHQLPGELPDLYDYYVEKTVIAHASSQPARGAKTVLEKAKEKDYLIALVTSSKQDQAEHWLEQFNLSGYFSCVIGGDMVAKGKPDPLPYTTALEKLSVEAAHSYAVEDSEQGASAALKAEIPTYLISPDRPESFASDIHFKGLLTSFDEMATKL</sequence>
<dbReference type="Gene3D" id="3.40.50.1000">
    <property type="entry name" value="HAD superfamily/HAD-like"/>
    <property type="match status" value="1"/>
</dbReference>
<evidence type="ECO:0000256" key="2">
    <source>
        <dbReference type="ARBA" id="ARBA00004818"/>
    </source>
</evidence>
<dbReference type="PANTHER" id="PTHR43434:SF1">
    <property type="entry name" value="PHOSPHOGLYCOLATE PHOSPHATASE"/>
    <property type="match status" value="1"/>
</dbReference>
<dbReference type="Gene3D" id="1.10.150.240">
    <property type="entry name" value="Putative phosphatase, domain 2"/>
    <property type="match status" value="1"/>
</dbReference>
<gene>
    <name evidence="5" type="ORF">MTBPR1_70141</name>
</gene>
<keyword evidence="5" id="KW-0378">Hydrolase</keyword>
<dbReference type="SUPFAM" id="SSF56784">
    <property type="entry name" value="HAD-like"/>
    <property type="match status" value="1"/>
</dbReference>
<comment type="similarity">
    <text evidence="3">Belongs to the HAD-like hydrolase superfamily. CbbY/CbbZ/Gph/YieH family.</text>
</comment>
<dbReference type="EMBL" id="FLYE01000046">
    <property type="protein sequence ID" value="SCA57869.1"/>
    <property type="molecule type" value="Genomic_DNA"/>
</dbReference>
<organism evidence="5 6">
    <name type="scientific">Candidatus Terasakiella magnetica</name>
    <dbReference type="NCBI Taxonomy" id="1867952"/>
    <lineage>
        <taxon>Bacteria</taxon>
        <taxon>Pseudomonadati</taxon>
        <taxon>Pseudomonadota</taxon>
        <taxon>Alphaproteobacteria</taxon>
        <taxon>Rhodospirillales</taxon>
        <taxon>Terasakiellaceae</taxon>
        <taxon>Terasakiella</taxon>
    </lineage>
</organism>
<name>A0A1C3RL28_9PROT</name>
<evidence type="ECO:0000313" key="5">
    <source>
        <dbReference type="EMBL" id="SCA57869.1"/>
    </source>
</evidence>
<dbReference type="InterPro" id="IPR023198">
    <property type="entry name" value="PGP-like_dom2"/>
</dbReference>
<dbReference type="PANTHER" id="PTHR43434">
    <property type="entry name" value="PHOSPHOGLYCOLATE PHOSPHATASE"/>
    <property type="match status" value="1"/>
</dbReference>
<dbReference type="Pfam" id="PF13419">
    <property type="entry name" value="HAD_2"/>
    <property type="match status" value="1"/>
</dbReference>
<dbReference type="SFLD" id="SFLDG01129">
    <property type="entry name" value="C1.5:_HAD__Beta-PGM__Phosphata"/>
    <property type="match status" value="1"/>
</dbReference>
<dbReference type="RefSeq" id="WP_069189872.1">
    <property type="nucleotide sequence ID" value="NZ_FLYE01000046.1"/>
</dbReference>
<comment type="catalytic activity">
    <reaction evidence="1">
        <text>2-phosphoglycolate + H2O = glycolate + phosphate</text>
        <dbReference type="Rhea" id="RHEA:14369"/>
        <dbReference type="ChEBI" id="CHEBI:15377"/>
        <dbReference type="ChEBI" id="CHEBI:29805"/>
        <dbReference type="ChEBI" id="CHEBI:43474"/>
        <dbReference type="ChEBI" id="CHEBI:58033"/>
        <dbReference type="EC" id="3.1.3.18"/>
    </reaction>
</comment>
<comment type="pathway">
    <text evidence="2">Organic acid metabolism; glycolate biosynthesis; glycolate from 2-phosphoglycolate: step 1/1.</text>
</comment>
<dbReference type="EC" id="3.1.3.18" evidence="4"/>
<reference evidence="5 6" key="1">
    <citation type="submission" date="2016-07" db="EMBL/GenBank/DDBJ databases">
        <authorList>
            <person name="Lefevre C.T."/>
        </authorList>
    </citation>
    <scope>NUCLEOTIDE SEQUENCE [LARGE SCALE GENOMIC DNA]</scope>
    <source>
        <strain evidence="5">PR1</strain>
    </source>
</reference>
<dbReference type="InterPro" id="IPR041492">
    <property type="entry name" value="HAD_2"/>
</dbReference>
<dbReference type="STRING" id="1867952.MTBPR1_70141"/>
<dbReference type="GO" id="GO:0008967">
    <property type="term" value="F:phosphoglycolate phosphatase activity"/>
    <property type="evidence" value="ECO:0007669"/>
    <property type="project" value="UniProtKB-EC"/>
</dbReference>
<keyword evidence="6" id="KW-1185">Reference proteome</keyword>
<dbReference type="SFLD" id="SFLDS00003">
    <property type="entry name" value="Haloacid_Dehalogenase"/>
    <property type="match status" value="1"/>
</dbReference>
<evidence type="ECO:0000256" key="4">
    <source>
        <dbReference type="ARBA" id="ARBA00013078"/>
    </source>
</evidence>
<dbReference type="InterPro" id="IPR023214">
    <property type="entry name" value="HAD_sf"/>
</dbReference>
<dbReference type="GO" id="GO:0006281">
    <property type="term" value="P:DNA repair"/>
    <property type="evidence" value="ECO:0007669"/>
    <property type="project" value="TreeGrafter"/>
</dbReference>
<dbReference type="AlphaFoldDB" id="A0A1C3RL28"/>
<dbReference type="NCBIfam" id="TIGR01509">
    <property type="entry name" value="HAD-SF-IA-v3"/>
    <property type="match status" value="1"/>
</dbReference>
<dbReference type="InterPro" id="IPR050155">
    <property type="entry name" value="HAD-like_hydrolase_sf"/>
</dbReference>